<reference evidence="5 6" key="1">
    <citation type="submission" date="2013-03" db="EMBL/GenBank/DDBJ databases">
        <title>The Genome Sequence of Exophiala aquamarina CBS 119918.</title>
        <authorList>
            <consortium name="The Broad Institute Genomics Platform"/>
            <person name="Cuomo C."/>
            <person name="de Hoog S."/>
            <person name="Gorbushina A."/>
            <person name="Walker B."/>
            <person name="Young S.K."/>
            <person name="Zeng Q."/>
            <person name="Gargeya S."/>
            <person name="Fitzgerald M."/>
            <person name="Haas B."/>
            <person name="Abouelleil A."/>
            <person name="Allen A.W."/>
            <person name="Alvarado L."/>
            <person name="Arachchi H.M."/>
            <person name="Berlin A.M."/>
            <person name="Chapman S.B."/>
            <person name="Gainer-Dewar J."/>
            <person name="Goldberg J."/>
            <person name="Griggs A."/>
            <person name="Gujja S."/>
            <person name="Hansen M."/>
            <person name="Howarth C."/>
            <person name="Imamovic A."/>
            <person name="Ireland A."/>
            <person name="Larimer J."/>
            <person name="McCowan C."/>
            <person name="Murphy C."/>
            <person name="Pearson M."/>
            <person name="Poon T.W."/>
            <person name="Priest M."/>
            <person name="Roberts A."/>
            <person name="Saif S."/>
            <person name="Shea T."/>
            <person name="Sisk P."/>
            <person name="Sykes S."/>
            <person name="Wortman J."/>
            <person name="Nusbaum C."/>
            <person name="Birren B."/>
        </authorList>
    </citation>
    <scope>NUCLEOTIDE SEQUENCE [LARGE SCALE GENOMIC DNA]</scope>
    <source>
        <strain evidence="5 6">CBS 119918</strain>
    </source>
</reference>
<dbReference type="InterPro" id="IPR000639">
    <property type="entry name" value="Epox_hydrolase-like"/>
</dbReference>
<keyword evidence="2" id="KW-0378">Hydrolase</keyword>
<evidence type="ECO:0000313" key="5">
    <source>
        <dbReference type="EMBL" id="KEF61011.1"/>
    </source>
</evidence>
<sequence length="396" mass="45856">MANYGTVPEAAQLRPLRYHLEVPDRDISDFKDLLRISRLAPKTYENLQSENNYGVTHEWMSKAKEYWLTKYDWRQRETYINSFPNFKVDIEDDGETFQIHFAALFSKKQDAIPLLFMHGWPGRFLEFLSLMDIIRKRYSPEELPYHIIVPSLPGYTLSSGPPLTKSFNQEDVARIMNKLMVGLGFGAGYVAQGGDVGSFECRILNKFYDECKVNFSMMWTEPAGVDPKEVNDEERAGVERMQRWMVDGSAYSVEHRTRPATIGFALAASPLSLLAWVGEKFIEWSDETPPLDEILDDVTLYWFTETFPRCIYPYRPVDPGVKELAHSNPKYRCSKPVGYSWFPRELGPMPRAWVEKQGNLVWYRQHNAGGHFAALERPKVLVQDVEDFVKQVWPVI</sequence>
<dbReference type="GO" id="GO:0004301">
    <property type="term" value="F:epoxide hydrolase activity"/>
    <property type="evidence" value="ECO:0007669"/>
    <property type="project" value="TreeGrafter"/>
</dbReference>
<evidence type="ECO:0000256" key="2">
    <source>
        <dbReference type="ARBA" id="ARBA00022801"/>
    </source>
</evidence>
<evidence type="ECO:0000256" key="1">
    <source>
        <dbReference type="ARBA" id="ARBA00010088"/>
    </source>
</evidence>
<dbReference type="PRINTS" id="PR00412">
    <property type="entry name" value="EPOXHYDRLASE"/>
</dbReference>
<keyword evidence="6" id="KW-1185">Reference proteome</keyword>
<accession>A0A072PMA3</accession>
<dbReference type="InterPro" id="IPR010497">
    <property type="entry name" value="Epoxide_hydro_N"/>
</dbReference>
<dbReference type="InterPro" id="IPR029058">
    <property type="entry name" value="AB_hydrolase_fold"/>
</dbReference>
<protein>
    <recommendedName>
        <fullName evidence="4">Epoxide hydrolase N-terminal domain-containing protein</fullName>
    </recommendedName>
</protein>
<name>A0A072PMA3_9EURO</name>
<dbReference type="Pfam" id="PF06441">
    <property type="entry name" value="EHN"/>
    <property type="match status" value="1"/>
</dbReference>
<dbReference type="RefSeq" id="XP_013263601.1">
    <property type="nucleotide sequence ID" value="XM_013408147.1"/>
</dbReference>
<dbReference type="PIRSF" id="PIRSF001112">
    <property type="entry name" value="Epoxide_hydrolase"/>
    <property type="match status" value="1"/>
</dbReference>
<dbReference type="EMBL" id="AMGV01000002">
    <property type="protein sequence ID" value="KEF61011.1"/>
    <property type="molecule type" value="Genomic_DNA"/>
</dbReference>
<dbReference type="InterPro" id="IPR016292">
    <property type="entry name" value="Epoxide_hydrolase"/>
</dbReference>
<dbReference type="OrthoDB" id="7130006at2759"/>
<dbReference type="VEuPathDB" id="FungiDB:A1O9_02575"/>
<comment type="similarity">
    <text evidence="1">Belongs to the peptidase S33 family.</text>
</comment>
<proteinExistence type="inferred from homology"/>
<feature type="active site" description="Nucleophile" evidence="3">
    <location>
        <position position="195"/>
    </location>
</feature>
<gene>
    <name evidence="5" type="ORF">A1O9_02575</name>
</gene>
<dbReference type="GO" id="GO:0097176">
    <property type="term" value="P:epoxide metabolic process"/>
    <property type="evidence" value="ECO:0007669"/>
    <property type="project" value="TreeGrafter"/>
</dbReference>
<evidence type="ECO:0000256" key="3">
    <source>
        <dbReference type="PIRSR" id="PIRSR001112-1"/>
    </source>
</evidence>
<dbReference type="SUPFAM" id="SSF53474">
    <property type="entry name" value="alpha/beta-Hydrolases"/>
    <property type="match status" value="1"/>
</dbReference>
<dbReference type="HOGENOM" id="CLU_019414_0_0_1"/>
<evidence type="ECO:0000313" key="6">
    <source>
        <dbReference type="Proteomes" id="UP000027920"/>
    </source>
</evidence>
<feature type="domain" description="Epoxide hydrolase N-terminal" evidence="4">
    <location>
        <begin position="18"/>
        <end position="127"/>
    </location>
</feature>
<dbReference type="STRING" id="1182545.A0A072PMA3"/>
<dbReference type="Proteomes" id="UP000027920">
    <property type="component" value="Unassembled WGS sequence"/>
</dbReference>
<evidence type="ECO:0000259" key="4">
    <source>
        <dbReference type="Pfam" id="PF06441"/>
    </source>
</evidence>
<dbReference type="Gene3D" id="3.40.50.1820">
    <property type="entry name" value="alpha/beta hydrolase"/>
    <property type="match status" value="1"/>
</dbReference>
<dbReference type="AlphaFoldDB" id="A0A072PMA3"/>
<dbReference type="PANTHER" id="PTHR21661">
    <property type="entry name" value="EPOXIDE HYDROLASE 1-RELATED"/>
    <property type="match status" value="1"/>
</dbReference>
<dbReference type="PANTHER" id="PTHR21661:SF39">
    <property type="entry name" value="HYDROLASE, PUTATIVE (AFU_ORTHOLOGUE AFUA_3G08960)-RELATED"/>
    <property type="match status" value="1"/>
</dbReference>
<feature type="active site" description="Proton donor" evidence="3">
    <location>
        <position position="314"/>
    </location>
</feature>
<feature type="active site" description="Proton acceptor" evidence="3">
    <location>
        <position position="371"/>
    </location>
</feature>
<comment type="caution">
    <text evidence="5">The sequence shown here is derived from an EMBL/GenBank/DDBJ whole genome shotgun (WGS) entry which is preliminary data.</text>
</comment>
<dbReference type="GeneID" id="25277517"/>
<organism evidence="5 6">
    <name type="scientific">Exophiala aquamarina CBS 119918</name>
    <dbReference type="NCBI Taxonomy" id="1182545"/>
    <lineage>
        <taxon>Eukaryota</taxon>
        <taxon>Fungi</taxon>
        <taxon>Dikarya</taxon>
        <taxon>Ascomycota</taxon>
        <taxon>Pezizomycotina</taxon>
        <taxon>Eurotiomycetes</taxon>
        <taxon>Chaetothyriomycetidae</taxon>
        <taxon>Chaetothyriales</taxon>
        <taxon>Herpotrichiellaceae</taxon>
        <taxon>Exophiala</taxon>
    </lineage>
</organism>